<sequence>MPHRDQPAPDQGIHRIACYMDKGWTGHVESQPNPISSASSASSLPPFPPTLVHLTSIFIGLPQDQDLDLLNRSYGPWLWTSLLLECCVNADLRFVLFEALETTNCVVIAFDIILAINLRYMNSVPQPPIPLRVAVGKTRKVAEPTTTVDLELGSIPNTSPHITQSNPLTKMTMDNLIQNSEVYLCHPPHTPPMPPPSPPSSATPDEGLPYIEALGSIAPLKTEICGALFGNRLDTAHHVLRTEASALEALTKLYASDAVAQEGFYYAIEEMTKCKRRRGKVMVTGIGKSGHIGKKLEATLNSLGITAVFIHPSEAVHGDLGVVCPEDIILFISNSGKTAELIQTLPHFSPSLPALIITEATSPEACEIIKQRPGTILLPAPLPISEEAAFGVKAPTISTTMALALGDALAIAASRELYSNSLSNVFHKNHPGGAIGAAIKNIQKIQKVSDRAVPLIDIPDFSRTSTISQVGFAAFQSESGWIRMGSDVVVPPRCIKNVRTSNTEIPAISIPGLTASRRDWIQVPSDRDVSELQDWIRSMRQSAPGGDAIYHDGVVLVTMEEDEMCGVMEIGDLMA</sequence>
<comment type="caution">
    <text evidence="2">The sequence shown here is derived from an EMBL/GenBank/DDBJ whole genome shotgun (WGS) entry which is preliminary data.</text>
</comment>
<accession>A0A9N9Q2P7</accession>
<gene>
    <name evidence="2" type="ORF">HYALB_00007778</name>
</gene>
<evidence type="ECO:0000313" key="2">
    <source>
        <dbReference type="EMBL" id="CAG8977445.1"/>
    </source>
</evidence>
<proteinExistence type="predicted"/>
<dbReference type="InterPro" id="IPR035474">
    <property type="entry name" value="SIS_Kpsf"/>
</dbReference>
<dbReference type="Proteomes" id="UP000701801">
    <property type="component" value="Unassembled WGS sequence"/>
</dbReference>
<dbReference type="Pfam" id="PF01380">
    <property type="entry name" value="SIS"/>
    <property type="match status" value="1"/>
</dbReference>
<dbReference type="CDD" id="cd05014">
    <property type="entry name" value="SIS_Kpsf"/>
    <property type="match status" value="1"/>
</dbReference>
<dbReference type="InterPro" id="IPR046348">
    <property type="entry name" value="SIS_dom_sf"/>
</dbReference>
<evidence type="ECO:0000259" key="1">
    <source>
        <dbReference type="PROSITE" id="PS51464"/>
    </source>
</evidence>
<feature type="domain" description="SIS" evidence="1">
    <location>
        <begin position="267"/>
        <end position="419"/>
    </location>
</feature>
<protein>
    <recommendedName>
        <fullName evidence="1">SIS domain-containing protein</fullName>
    </recommendedName>
</protein>
<reference evidence="2" key="1">
    <citation type="submission" date="2021-07" db="EMBL/GenBank/DDBJ databases">
        <authorList>
            <person name="Durling M."/>
        </authorList>
    </citation>
    <scope>NUCLEOTIDE SEQUENCE</scope>
</reference>
<dbReference type="GO" id="GO:1901135">
    <property type="term" value="P:carbohydrate derivative metabolic process"/>
    <property type="evidence" value="ECO:0007669"/>
    <property type="project" value="InterPro"/>
</dbReference>
<dbReference type="PROSITE" id="PS51464">
    <property type="entry name" value="SIS"/>
    <property type="match status" value="1"/>
</dbReference>
<dbReference type="InterPro" id="IPR001347">
    <property type="entry name" value="SIS_dom"/>
</dbReference>
<dbReference type="SUPFAM" id="SSF53697">
    <property type="entry name" value="SIS domain"/>
    <property type="match status" value="1"/>
</dbReference>
<dbReference type="Gene3D" id="3.40.50.10490">
    <property type="entry name" value="Glucose-6-phosphate isomerase like protein, domain 1"/>
    <property type="match status" value="1"/>
</dbReference>
<evidence type="ECO:0000313" key="3">
    <source>
        <dbReference type="Proteomes" id="UP000701801"/>
    </source>
</evidence>
<dbReference type="PANTHER" id="PTHR38418:SF2">
    <property type="entry name" value="SUGAR ISOMERASE, KPSF_GUTQ (AFU_ORTHOLOGUE AFUA_6G08860)"/>
    <property type="match status" value="1"/>
</dbReference>
<organism evidence="2 3">
    <name type="scientific">Hymenoscyphus albidus</name>
    <dbReference type="NCBI Taxonomy" id="595503"/>
    <lineage>
        <taxon>Eukaryota</taxon>
        <taxon>Fungi</taxon>
        <taxon>Dikarya</taxon>
        <taxon>Ascomycota</taxon>
        <taxon>Pezizomycotina</taxon>
        <taxon>Leotiomycetes</taxon>
        <taxon>Helotiales</taxon>
        <taxon>Helotiaceae</taxon>
        <taxon>Hymenoscyphus</taxon>
    </lineage>
</organism>
<dbReference type="OrthoDB" id="1872003at2759"/>
<dbReference type="EMBL" id="CAJVRM010000218">
    <property type="protein sequence ID" value="CAG8977445.1"/>
    <property type="molecule type" value="Genomic_DNA"/>
</dbReference>
<dbReference type="AlphaFoldDB" id="A0A9N9Q2P7"/>
<name>A0A9N9Q2P7_9HELO</name>
<keyword evidence="3" id="KW-1185">Reference proteome</keyword>
<dbReference type="GO" id="GO:0097367">
    <property type="term" value="F:carbohydrate derivative binding"/>
    <property type="evidence" value="ECO:0007669"/>
    <property type="project" value="InterPro"/>
</dbReference>
<dbReference type="PANTHER" id="PTHR38418">
    <property type="entry name" value="SUGAR ISOMERASE, KPSF/GUTQ (AFU_ORTHOLOGUE AFUA_6G08860)"/>
    <property type="match status" value="1"/>
</dbReference>